<feature type="compositionally biased region" description="Basic and acidic residues" evidence="5">
    <location>
        <begin position="345"/>
        <end position="357"/>
    </location>
</feature>
<evidence type="ECO:0000256" key="5">
    <source>
        <dbReference type="SAM" id="MobiDB-lite"/>
    </source>
</evidence>
<feature type="compositionally biased region" description="Low complexity" evidence="5">
    <location>
        <begin position="55"/>
        <end position="69"/>
    </location>
</feature>
<feature type="compositionally biased region" description="Basic and acidic residues" evidence="5">
    <location>
        <begin position="556"/>
        <end position="566"/>
    </location>
</feature>
<accession>A0A3Q2XH76</accession>
<keyword evidence="1 4" id="KW-0479">Metal-binding</keyword>
<feature type="compositionally biased region" description="Basic and acidic residues" evidence="5">
    <location>
        <begin position="432"/>
        <end position="445"/>
    </location>
</feature>
<dbReference type="CDD" id="cd08368">
    <property type="entry name" value="LIM"/>
    <property type="match status" value="1"/>
</dbReference>
<keyword evidence="2 4" id="KW-0862">Zinc</keyword>
<dbReference type="InterPro" id="IPR001781">
    <property type="entry name" value="Znf_LIM"/>
</dbReference>
<evidence type="ECO:0000313" key="7">
    <source>
        <dbReference type="Ensembl" id="ENSHCOP00000003770.1"/>
    </source>
</evidence>
<dbReference type="Gene3D" id="2.10.110.10">
    <property type="entry name" value="Cysteine Rich Protein"/>
    <property type="match status" value="1"/>
</dbReference>
<dbReference type="AlphaFoldDB" id="A0A3Q2XH76"/>
<dbReference type="OrthoDB" id="8909291at2759"/>
<protein>
    <submittedName>
        <fullName evidence="7">Zinc finger protein 185 with LIM domain</fullName>
    </submittedName>
</protein>
<evidence type="ECO:0000313" key="8">
    <source>
        <dbReference type="Proteomes" id="UP000264820"/>
    </source>
</evidence>
<keyword evidence="3 4" id="KW-0440">LIM domain</keyword>
<feature type="region of interest" description="Disordered" evidence="5">
    <location>
        <begin position="613"/>
        <end position="651"/>
    </location>
</feature>
<dbReference type="Proteomes" id="UP000264820">
    <property type="component" value="Unplaced"/>
</dbReference>
<dbReference type="InterPro" id="IPR052621">
    <property type="entry name" value="Cell_Prolif/Cornif_Regul"/>
</dbReference>
<feature type="compositionally biased region" description="Basic and acidic residues" evidence="5">
    <location>
        <begin position="129"/>
        <end position="142"/>
    </location>
</feature>
<sequence length="916" mass="101940">MSTEGEKATVFRTTKVRTKLKGDLSWMNRNNDAEDEPAEEKPWMAEIRARRQNGATSSPVSSPTSTAPKARTKSDSEKSPSSGFMIRGVFNKPVSSSTSTSNGISGTSKVTKTHSDSYKKIAPHTVKSSTEELDSKISSEEQLKRTAAASKVLDKSAPRQRSYVLSAAKKFEAQAAENSETKESRSFVAKRVEIEDDASVSPVLPSPVIPITSVAFVPEPAKTETIVSSSVKTTVVTVNEPPKAEVAPPEPVKEDPPRMSAVNKDPLEDMKPDCTKVAAPLPELITDYLHVVSTHSEHNDSEAPDTHLVTINEEPELLENSSSRVETLTAMYENLIPNDSNSTSLRDDEPGLAKEEEGSADACSEEGKEQYPDPVLSNHEARTEDLLNLTSGQEEPEEPAPPSPVRWSEDLHTEFESQEEPEEPAPRSSVRWSEDLHTEIARPEEPEAPDPPSPVHMSEDPHTDFESLEVEEPDPPSPVRWSEDLHTEFKSQKEPEEPAPPSSVHWSEDLHTEIESQEEPEEPAPRSSVRWSEELHTEFKSQKEPEEPAPSSSVRWSEELHTKFESQEEPEEPAPSSSIRWSEDLHTEFESNTETVTITSQTVTITENREERDLLSSRVTTTVTELSSTDPFDPYPIGTTSRNSSSDLLQPLSDISISSSPHTFMERKDPEISLKSQILESLAEEVIPIDTTATSLSTHRSWARTWETTTPLQTTTEESQETPRAGRREEQQTLVTFERKSKENDSPWDRWTSPSVHTIPHATEEVEEESLEDSRMHTVTTITTIRETYGEQEGLSMDRTVLVEAPRTPTPEPDTKKPFVYVKEYVDTTEMSSHNATGSLNSWSSSYSSSFSSPCTYCGQLVGNDAKITIEHLNINCHPHCFKCASCWKPMGDLIDNMFLHGGKVHCESCYSAAFD</sequence>
<dbReference type="PROSITE" id="PS50023">
    <property type="entry name" value="LIM_DOMAIN_2"/>
    <property type="match status" value="1"/>
</dbReference>
<evidence type="ECO:0000259" key="6">
    <source>
        <dbReference type="PROSITE" id="PS50023"/>
    </source>
</evidence>
<reference evidence="7" key="1">
    <citation type="submission" date="2025-08" db="UniProtKB">
        <authorList>
            <consortium name="Ensembl"/>
        </authorList>
    </citation>
    <scope>IDENTIFICATION</scope>
</reference>
<feature type="compositionally biased region" description="Basic and acidic residues" evidence="5">
    <location>
        <begin position="39"/>
        <end position="49"/>
    </location>
</feature>
<feature type="compositionally biased region" description="Basic and acidic residues" evidence="5">
    <location>
        <begin position="481"/>
        <end position="496"/>
    </location>
</feature>
<evidence type="ECO:0000256" key="1">
    <source>
        <dbReference type="ARBA" id="ARBA00022723"/>
    </source>
</evidence>
<feature type="compositionally biased region" description="Polar residues" evidence="5">
    <location>
        <begin position="617"/>
        <end position="630"/>
    </location>
</feature>
<dbReference type="RefSeq" id="XP_019725525.1">
    <property type="nucleotide sequence ID" value="XM_019869966.1"/>
</dbReference>
<dbReference type="CTD" id="7739"/>
<feature type="domain" description="LIM zinc-binding" evidence="6">
    <location>
        <begin position="853"/>
        <end position="916"/>
    </location>
</feature>
<organism evidence="7 8">
    <name type="scientific">Hippocampus comes</name>
    <name type="common">Tiger tail seahorse</name>
    <dbReference type="NCBI Taxonomy" id="109280"/>
    <lineage>
        <taxon>Eukaryota</taxon>
        <taxon>Metazoa</taxon>
        <taxon>Chordata</taxon>
        <taxon>Craniata</taxon>
        <taxon>Vertebrata</taxon>
        <taxon>Euteleostomi</taxon>
        <taxon>Actinopterygii</taxon>
        <taxon>Neopterygii</taxon>
        <taxon>Teleostei</taxon>
        <taxon>Neoteleostei</taxon>
        <taxon>Acanthomorphata</taxon>
        <taxon>Syngnathiaria</taxon>
        <taxon>Syngnathiformes</taxon>
        <taxon>Syngnathoidei</taxon>
        <taxon>Syngnathidae</taxon>
        <taxon>Hippocampus</taxon>
    </lineage>
</organism>
<proteinExistence type="predicted"/>
<keyword evidence="8" id="KW-1185">Reference proteome</keyword>
<dbReference type="OMA" id="WSEDLHT"/>
<reference evidence="7" key="2">
    <citation type="submission" date="2025-09" db="UniProtKB">
        <authorList>
            <consortium name="Ensembl"/>
        </authorList>
    </citation>
    <scope>IDENTIFICATION</scope>
</reference>
<dbReference type="GO" id="GO:0046872">
    <property type="term" value="F:metal ion binding"/>
    <property type="evidence" value="ECO:0007669"/>
    <property type="project" value="UniProtKB-KW"/>
</dbReference>
<evidence type="ECO:0000256" key="4">
    <source>
        <dbReference type="PROSITE-ProRule" id="PRU00125"/>
    </source>
</evidence>
<dbReference type="GeneTree" id="ENSGT00530000063872"/>
<dbReference type="PROSITE" id="PS00478">
    <property type="entry name" value="LIM_DOMAIN_1"/>
    <property type="match status" value="1"/>
</dbReference>
<feature type="compositionally biased region" description="Polar residues" evidence="5">
    <location>
        <begin position="638"/>
        <end position="651"/>
    </location>
</feature>
<name>A0A3Q2XH76_HIPCM</name>
<dbReference type="PANTHER" id="PTHR15468">
    <property type="entry name" value="ZNF185"/>
    <property type="match status" value="1"/>
</dbReference>
<evidence type="ECO:0000256" key="2">
    <source>
        <dbReference type="ARBA" id="ARBA00022833"/>
    </source>
</evidence>
<feature type="compositionally biased region" description="Low complexity" evidence="5">
    <location>
        <begin position="95"/>
        <end position="108"/>
    </location>
</feature>
<feature type="region of interest" description="Disordered" evidence="5">
    <location>
        <begin position="22"/>
        <end position="142"/>
    </location>
</feature>
<dbReference type="SMART" id="SM00132">
    <property type="entry name" value="LIM"/>
    <property type="match status" value="1"/>
</dbReference>
<feature type="compositionally biased region" description="Basic and acidic residues" evidence="5">
    <location>
        <begin position="531"/>
        <end position="546"/>
    </location>
</feature>
<dbReference type="GeneID" id="109515888"/>
<dbReference type="Ensembl" id="ENSHCOT00000008175.1">
    <property type="protein sequence ID" value="ENSHCOP00000003770.1"/>
    <property type="gene ID" value="ENSHCOG00000005162.1"/>
</dbReference>
<feature type="region of interest" description="Disordered" evidence="5">
    <location>
        <begin position="334"/>
        <end position="591"/>
    </location>
</feature>
<dbReference type="STRING" id="109280.ENSHCOP00000003770"/>
<feature type="region of interest" description="Disordered" evidence="5">
    <location>
        <begin position="709"/>
        <end position="732"/>
    </location>
</feature>
<evidence type="ECO:0000256" key="3">
    <source>
        <dbReference type="ARBA" id="ARBA00023038"/>
    </source>
</evidence>
<dbReference type="PANTHER" id="PTHR15468:SF2">
    <property type="entry name" value="ZINC FINGER PROTEIN 185"/>
    <property type="match status" value="1"/>
</dbReference>
<dbReference type="Pfam" id="PF00412">
    <property type="entry name" value="LIM"/>
    <property type="match status" value="1"/>
</dbReference>